<organism evidence="3 4">
    <name type="scientific">Aspergillus violaceofuscus (strain CBS 115571)</name>
    <dbReference type="NCBI Taxonomy" id="1450538"/>
    <lineage>
        <taxon>Eukaryota</taxon>
        <taxon>Fungi</taxon>
        <taxon>Dikarya</taxon>
        <taxon>Ascomycota</taxon>
        <taxon>Pezizomycotina</taxon>
        <taxon>Eurotiomycetes</taxon>
        <taxon>Eurotiomycetidae</taxon>
        <taxon>Eurotiales</taxon>
        <taxon>Aspergillaceae</taxon>
        <taxon>Aspergillus</taxon>
    </lineage>
</organism>
<dbReference type="AlphaFoldDB" id="A0A2V5HIR5"/>
<evidence type="ECO:0000313" key="3">
    <source>
        <dbReference type="EMBL" id="PYI23691.1"/>
    </source>
</evidence>
<gene>
    <name evidence="3" type="ORF">BO99DRAFT_470341</name>
</gene>
<feature type="compositionally biased region" description="Polar residues" evidence="1">
    <location>
        <begin position="325"/>
        <end position="339"/>
    </location>
</feature>
<dbReference type="OMA" id="FKVHVSQ"/>
<keyword evidence="4" id="KW-1185">Reference proteome</keyword>
<feature type="compositionally biased region" description="Pro residues" evidence="1">
    <location>
        <begin position="547"/>
        <end position="576"/>
    </location>
</feature>
<name>A0A2V5HIR5_ASPV1</name>
<feature type="compositionally biased region" description="Polar residues" evidence="1">
    <location>
        <begin position="747"/>
        <end position="760"/>
    </location>
</feature>
<feature type="compositionally biased region" description="Polar residues" evidence="1">
    <location>
        <begin position="46"/>
        <end position="58"/>
    </location>
</feature>
<feature type="domain" description="C2H2-type" evidence="2">
    <location>
        <begin position="675"/>
        <end position="698"/>
    </location>
</feature>
<protein>
    <recommendedName>
        <fullName evidence="2">C2H2-type domain-containing protein</fullName>
    </recommendedName>
</protein>
<sequence>MSNNDDIQWLESYLRYGYDPEVQRFEDNNMAYFQANPYFALPPPSQMSHPSPGTSHTRFQPPYPQGRPSAERTNVRPTGATSSSAPAPFPAQSRPPQAPPRYAPPSTGAPPPVSQTQGSQGHFLPARGPESYQNLAQQALYHSQRAPSPQPQQPTQPYLPTTTAAAAAAAPAPPPTKTAPPQPRNTGSPQLLNPTQTQLPNSAPPRAPQSGAPTGPPRAWTTMPDGNRTASAAAPGRAPPPTSKTVPPEAQRTVHHPTPQPMPSPSAYSAPPQNPPVTQATGGFNQAPTAGSFTAPSQGISQNPAVNQHAGGANQKSSAAPYKVSPQTLVQNLATSQHTGGPYQGSAAGPQQTPSHSMPQMPQPGGQPAPAPAPDPAPSQVIPQKQKFNASTGPEPGNPAKKGRVEPPKTSQQPASVAFTNAAHPSIPLGGLSAFSYSPATTSGLKAKDYLKHRADIVKPIDEADAARKLAYDPKTIARDVLIASGRHPTEEALNHHLFRLRDVFTHVENGSDLATFRWDLVDSQEARDQRRTGAPLPPSNQLSAPRPAPPHQNFPSVPVPPSSAQPQQALPPNPEPRVQLSQPPPSAQISFQSPSPQVQQPPRTGGPSHLHPPYTPLPPPPQPQPQSRSPPKTPASAMVGKRGPGRPPGSGNKPKQQPVPTTSAQPVEYQVFGCQWTNCRARLHNLEWLKKHIFKVHVSQQLTCGWKGCTHPEPMPAALLFKHVKKAHLDSIAWRLGDGPSVPTPGENTSKTGLSTIPQNGRPGMDDMLIFPASGSSIRAYHKVHGRTTQQQKAQEILKAVQRLKEQIGVGLDPGGCELTNFVRNERQSTEEDVYEVVV</sequence>
<feature type="compositionally biased region" description="Polar residues" evidence="1">
    <location>
        <begin position="277"/>
        <end position="306"/>
    </location>
</feature>
<evidence type="ECO:0000313" key="4">
    <source>
        <dbReference type="Proteomes" id="UP000249829"/>
    </source>
</evidence>
<dbReference type="STRING" id="1450538.A0A2V5HIR5"/>
<dbReference type="Proteomes" id="UP000249829">
    <property type="component" value="Unassembled WGS sequence"/>
</dbReference>
<dbReference type="InterPro" id="IPR013087">
    <property type="entry name" value="Znf_C2H2_type"/>
</dbReference>
<accession>A0A2V5HIR5</accession>
<feature type="region of interest" description="Disordered" evidence="1">
    <location>
        <begin position="37"/>
        <end position="415"/>
    </location>
</feature>
<feature type="compositionally biased region" description="Pro residues" evidence="1">
    <location>
        <begin position="614"/>
        <end position="625"/>
    </location>
</feature>
<evidence type="ECO:0000259" key="2">
    <source>
        <dbReference type="PROSITE" id="PS00028"/>
    </source>
</evidence>
<feature type="compositionally biased region" description="Pro residues" evidence="1">
    <location>
        <begin position="171"/>
        <end position="183"/>
    </location>
</feature>
<feature type="region of interest" description="Disordered" evidence="1">
    <location>
        <begin position="528"/>
        <end position="665"/>
    </location>
</feature>
<evidence type="ECO:0000256" key="1">
    <source>
        <dbReference type="SAM" id="MobiDB-lite"/>
    </source>
</evidence>
<proteinExistence type="predicted"/>
<dbReference type="PROSITE" id="PS00028">
    <property type="entry name" value="ZINC_FINGER_C2H2_1"/>
    <property type="match status" value="1"/>
</dbReference>
<feature type="region of interest" description="Disordered" evidence="1">
    <location>
        <begin position="739"/>
        <end position="760"/>
    </location>
</feature>
<feature type="compositionally biased region" description="Pro residues" evidence="1">
    <location>
        <begin position="361"/>
        <end position="377"/>
    </location>
</feature>
<feature type="compositionally biased region" description="Low complexity" evidence="1">
    <location>
        <begin position="155"/>
        <end position="170"/>
    </location>
</feature>
<feature type="compositionally biased region" description="Polar residues" evidence="1">
    <location>
        <begin position="184"/>
        <end position="201"/>
    </location>
</feature>
<dbReference type="EMBL" id="KZ825104">
    <property type="protein sequence ID" value="PYI23691.1"/>
    <property type="molecule type" value="Genomic_DNA"/>
</dbReference>
<feature type="compositionally biased region" description="Pro residues" evidence="1">
    <location>
        <begin position="96"/>
        <end position="113"/>
    </location>
</feature>
<feature type="compositionally biased region" description="Polar residues" evidence="1">
    <location>
        <begin position="381"/>
        <end position="392"/>
    </location>
</feature>
<feature type="compositionally biased region" description="Low complexity" evidence="1">
    <location>
        <begin position="593"/>
        <end position="613"/>
    </location>
</feature>
<feature type="compositionally biased region" description="Polar residues" evidence="1">
    <location>
        <begin position="131"/>
        <end position="141"/>
    </location>
</feature>
<feature type="compositionally biased region" description="Low complexity" evidence="1">
    <location>
        <begin position="82"/>
        <end position="95"/>
    </location>
</feature>
<reference evidence="3 4" key="1">
    <citation type="submission" date="2018-02" db="EMBL/GenBank/DDBJ databases">
        <title>The genomes of Aspergillus section Nigri reveals drivers in fungal speciation.</title>
        <authorList>
            <consortium name="DOE Joint Genome Institute"/>
            <person name="Vesth T.C."/>
            <person name="Nybo J."/>
            <person name="Theobald S."/>
            <person name="Brandl J."/>
            <person name="Frisvad J.C."/>
            <person name="Nielsen K.F."/>
            <person name="Lyhne E.K."/>
            <person name="Kogle M.E."/>
            <person name="Kuo A."/>
            <person name="Riley R."/>
            <person name="Clum A."/>
            <person name="Nolan M."/>
            <person name="Lipzen A."/>
            <person name="Salamov A."/>
            <person name="Henrissat B."/>
            <person name="Wiebenga A."/>
            <person name="De vries R.P."/>
            <person name="Grigoriev I.V."/>
            <person name="Mortensen U.H."/>
            <person name="Andersen M.R."/>
            <person name="Baker S.E."/>
        </authorList>
    </citation>
    <scope>NUCLEOTIDE SEQUENCE [LARGE SCALE GENOMIC DNA]</scope>
    <source>
        <strain evidence="3 4">CBS 115571</strain>
    </source>
</reference>